<organism evidence="1 2">
    <name type="scientific">Reticulomyxa filosa</name>
    <dbReference type="NCBI Taxonomy" id="46433"/>
    <lineage>
        <taxon>Eukaryota</taxon>
        <taxon>Sar</taxon>
        <taxon>Rhizaria</taxon>
        <taxon>Retaria</taxon>
        <taxon>Foraminifera</taxon>
        <taxon>Monothalamids</taxon>
        <taxon>Reticulomyxidae</taxon>
        <taxon>Reticulomyxa</taxon>
    </lineage>
</organism>
<dbReference type="Gene3D" id="2.120.10.80">
    <property type="entry name" value="Kelch-type beta propeller"/>
    <property type="match status" value="1"/>
</dbReference>
<gene>
    <name evidence="1" type="ORF">RFI_27480</name>
</gene>
<comment type="caution">
    <text evidence="1">The sequence shown here is derived from an EMBL/GenBank/DDBJ whole genome shotgun (WGS) entry which is preliminary data.</text>
</comment>
<dbReference type="Pfam" id="PF01344">
    <property type="entry name" value="Kelch_1"/>
    <property type="match status" value="1"/>
</dbReference>
<reference evidence="1 2" key="1">
    <citation type="journal article" date="2013" name="Curr. Biol.">
        <title>The Genome of the Foraminiferan Reticulomyxa filosa.</title>
        <authorList>
            <person name="Glockner G."/>
            <person name="Hulsmann N."/>
            <person name="Schleicher M."/>
            <person name="Noegel A.A."/>
            <person name="Eichinger L."/>
            <person name="Gallinger C."/>
            <person name="Pawlowski J."/>
            <person name="Sierra R."/>
            <person name="Euteneuer U."/>
            <person name="Pillet L."/>
            <person name="Moustafa A."/>
            <person name="Platzer M."/>
            <person name="Groth M."/>
            <person name="Szafranski K."/>
            <person name="Schliwa M."/>
        </authorList>
    </citation>
    <scope>NUCLEOTIDE SEQUENCE [LARGE SCALE GENOMIC DNA]</scope>
</reference>
<dbReference type="EMBL" id="ASPP01023834">
    <property type="protein sequence ID" value="ETO09897.1"/>
    <property type="molecule type" value="Genomic_DNA"/>
</dbReference>
<name>X6M8W8_RETFI</name>
<dbReference type="InterPro" id="IPR015915">
    <property type="entry name" value="Kelch-typ_b-propeller"/>
</dbReference>
<dbReference type="Proteomes" id="UP000023152">
    <property type="component" value="Unassembled WGS sequence"/>
</dbReference>
<dbReference type="AlphaFoldDB" id="X6M8W8"/>
<accession>X6M8W8</accession>
<keyword evidence="2" id="KW-1185">Reference proteome</keyword>
<proteinExistence type="predicted"/>
<protein>
    <recommendedName>
        <fullName evidence="3">Kelch motif family protein</fullName>
    </recommendedName>
</protein>
<sequence>MCGTQTRNPHLRRSIKKCLQVGLCEYCVVKLVNDNKDSDQITLLSFGGSRRHTLMMKYVSVWSNISNGSNKSSNYNEWIPVTDNHNNPIIIGRAEMHYYHGMRAVVGGSNNHLLFITYYLNHISVFDLNTFQFIKHDNLPADNHVHHHCFVSNSANGHGQEMMKTNKQNYQMLLFYQNTGLSIEYDEDNNTFQFHQLLVCDDIAKLSNYAYVCVNDIILFFGGWNDDKCVFSKSVHKYSIKEKKWTKFENTLPGPLCHCTAVLNKNSTYIHIIGGQNKNSILSTHMKTEVHVWDPSQLSKKEIKFAIQYWIRISEIKLGWIDDFDKIVMKYIRT</sequence>
<evidence type="ECO:0000313" key="1">
    <source>
        <dbReference type="EMBL" id="ETO09897.1"/>
    </source>
</evidence>
<dbReference type="SUPFAM" id="SSF117281">
    <property type="entry name" value="Kelch motif"/>
    <property type="match status" value="1"/>
</dbReference>
<dbReference type="InterPro" id="IPR006652">
    <property type="entry name" value="Kelch_1"/>
</dbReference>
<evidence type="ECO:0000313" key="2">
    <source>
        <dbReference type="Proteomes" id="UP000023152"/>
    </source>
</evidence>
<evidence type="ECO:0008006" key="3">
    <source>
        <dbReference type="Google" id="ProtNLM"/>
    </source>
</evidence>